<proteinExistence type="inferred from homology"/>
<dbReference type="Pfam" id="PF00156">
    <property type="entry name" value="Pribosyltran"/>
    <property type="match status" value="1"/>
</dbReference>
<evidence type="ECO:0000313" key="4">
    <source>
        <dbReference type="Proteomes" id="UP000290244"/>
    </source>
</evidence>
<organism evidence="3 4">
    <name type="scientific">Litorilituus sediminis</name>
    <dbReference type="NCBI Taxonomy" id="718192"/>
    <lineage>
        <taxon>Bacteria</taxon>
        <taxon>Pseudomonadati</taxon>
        <taxon>Pseudomonadota</taxon>
        <taxon>Gammaproteobacteria</taxon>
        <taxon>Alteromonadales</taxon>
        <taxon>Colwelliaceae</taxon>
        <taxon>Litorilituus</taxon>
    </lineage>
</organism>
<dbReference type="SUPFAM" id="SSF53271">
    <property type="entry name" value="PRTase-like"/>
    <property type="match status" value="1"/>
</dbReference>
<dbReference type="OrthoDB" id="9793412at2"/>
<dbReference type="InterPro" id="IPR051910">
    <property type="entry name" value="ComF/GntX_DNA_util-trans"/>
</dbReference>
<comment type="similarity">
    <text evidence="1">Belongs to the ComF/GntX family.</text>
</comment>
<dbReference type="InterPro" id="IPR029057">
    <property type="entry name" value="PRTase-like"/>
</dbReference>
<protein>
    <submittedName>
        <fullName evidence="3">ComF family protein</fullName>
    </submittedName>
</protein>
<evidence type="ECO:0000259" key="2">
    <source>
        <dbReference type="Pfam" id="PF00156"/>
    </source>
</evidence>
<dbReference type="Gene3D" id="3.40.50.2020">
    <property type="match status" value="1"/>
</dbReference>
<evidence type="ECO:0000313" key="3">
    <source>
        <dbReference type="EMBL" id="QBG36424.1"/>
    </source>
</evidence>
<feature type="domain" description="Phosphoribosyltransferase" evidence="2">
    <location>
        <begin position="155"/>
        <end position="245"/>
    </location>
</feature>
<dbReference type="AlphaFoldDB" id="A0A4P6P4U4"/>
<sequence length="252" mass="28567">MEWLALVNKGLARVAKLVTHLGSCDLCLQEIYPTKRDECSSMGFICRYCLADLALFEQEKIKGDLLSWPAVKRALPKCQFDRLFVLSPYLYPFDTWLKQFKYQGRFQLARFLSKLLAREWLKYAYFDVTQPVDLVVAVPVHVSRWQQRGYNQAHLLAKEFAQQAKLPYGTHLLKRVKQNASQVGKSGAERRTSLRGAFCLREPLADGIKHVLIVDDVVTTGSTASEISAVLKRAGVEKVTLVTVCISLPQKC</sequence>
<dbReference type="InterPro" id="IPR000836">
    <property type="entry name" value="PRTase_dom"/>
</dbReference>
<dbReference type="PANTHER" id="PTHR47505:SF1">
    <property type="entry name" value="DNA UTILIZATION PROTEIN YHGH"/>
    <property type="match status" value="1"/>
</dbReference>
<dbReference type="CDD" id="cd06223">
    <property type="entry name" value="PRTases_typeI"/>
    <property type="match status" value="1"/>
</dbReference>
<dbReference type="PANTHER" id="PTHR47505">
    <property type="entry name" value="DNA UTILIZATION PROTEIN YHGH"/>
    <property type="match status" value="1"/>
</dbReference>
<accession>A0A4P6P4U4</accession>
<reference evidence="3 4" key="1">
    <citation type="submission" date="2018-12" db="EMBL/GenBank/DDBJ databases">
        <title>Complete genome of Litorilituus sediminis.</title>
        <authorList>
            <person name="Liu A."/>
            <person name="Rong J."/>
        </authorList>
    </citation>
    <scope>NUCLEOTIDE SEQUENCE [LARGE SCALE GENOMIC DNA]</scope>
    <source>
        <strain evidence="3 4">JCM 17549</strain>
    </source>
</reference>
<gene>
    <name evidence="3" type="ORF">EMK97_12195</name>
</gene>
<dbReference type="EMBL" id="CP034759">
    <property type="protein sequence ID" value="QBG36424.1"/>
    <property type="molecule type" value="Genomic_DNA"/>
</dbReference>
<evidence type="ECO:0000256" key="1">
    <source>
        <dbReference type="ARBA" id="ARBA00008007"/>
    </source>
</evidence>
<dbReference type="Proteomes" id="UP000290244">
    <property type="component" value="Chromosome"/>
</dbReference>
<dbReference type="RefSeq" id="WP_130602560.1">
    <property type="nucleotide sequence ID" value="NZ_CP034759.1"/>
</dbReference>
<name>A0A4P6P4U4_9GAMM</name>
<keyword evidence="4" id="KW-1185">Reference proteome</keyword>
<dbReference type="KEGG" id="lsd:EMK97_12195"/>